<dbReference type="KEGG" id="maga:Mag101_10200"/>
<dbReference type="EMBL" id="CP019650">
    <property type="protein sequence ID" value="AQQ67968.1"/>
    <property type="molecule type" value="Genomic_DNA"/>
</dbReference>
<organism evidence="1 2">
    <name type="scientific">Microbulbifer agarilyticus</name>
    <dbReference type="NCBI Taxonomy" id="260552"/>
    <lineage>
        <taxon>Bacteria</taxon>
        <taxon>Pseudomonadati</taxon>
        <taxon>Pseudomonadota</taxon>
        <taxon>Gammaproteobacteria</taxon>
        <taxon>Cellvibrionales</taxon>
        <taxon>Microbulbiferaceae</taxon>
        <taxon>Microbulbifer</taxon>
    </lineage>
</organism>
<protein>
    <recommendedName>
        <fullName evidence="3">DUF4347 domain-containing protein</fullName>
    </recommendedName>
</protein>
<name>A0A1Q2M609_9GAMM</name>
<dbReference type="STRING" id="260552.Mag101_10200"/>
<reference evidence="1" key="1">
    <citation type="submission" date="2017-02" db="EMBL/GenBank/DDBJ databases">
        <title>Genome of Microbulbifer agarilyticus GP101.</title>
        <authorList>
            <person name="Jung J."/>
            <person name="Bae S.S."/>
            <person name="Baek K."/>
        </authorList>
    </citation>
    <scope>NUCLEOTIDE SEQUENCE [LARGE SCALE GENOMIC DNA]</scope>
    <source>
        <strain evidence="1">GP101</strain>
    </source>
</reference>
<dbReference type="AlphaFoldDB" id="A0A1Q2M609"/>
<evidence type="ECO:0008006" key="3">
    <source>
        <dbReference type="Google" id="ProtNLM"/>
    </source>
</evidence>
<evidence type="ECO:0000313" key="1">
    <source>
        <dbReference type="EMBL" id="AQQ67968.1"/>
    </source>
</evidence>
<evidence type="ECO:0000313" key="2">
    <source>
        <dbReference type="Proteomes" id="UP000188219"/>
    </source>
</evidence>
<keyword evidence="2" id="KW-1185">Reference proteome</keyword>
<dbReference type="Proteomes" id="UP000188219">
    <property type="component" value="Chromosome"/>
</dbReference>
<gene>
    <name evidence="1" type="ORF">Mag101_10200</name>
</gene>
<sequence>MPPIHPVIDVARMLNAQMLTQTPVTDTKAATGGGSPAAHGPSIKTLMVYDDGDAGIRDFAPILARAYYPQAKLVGVSSLAALSAVLSKYSKIDTLVIDVHSGPGYLLIGGANPSLTTVREALKKSGVTVKSKIVFEGCSIMRDPIETSRMVEPICGPKTQVTGFTYFSVTNKFEIDFSDFHDPKEIEEFYKDFTMDYMLPGLPSAKDSTGKVVAHGRRWFRDTYDETLPEDGNFLHIESLGTLKKLTVNTADEALAAQSNFSGPVFTGAQVTVTNVTAVAGAAQKSEALVEP</sequence>
<proteinExistence type="predicted"/>
<accession>A0A1Q2M609</accession>